<name>A0A183E980_9BILA</name>
<dbReference type="AlphaFoldDB" id="A0A183E980"/>
<organism evidence="1">
    <name type="scientific">Gongylonema pulchrum</name>
    <dbReference type="NCBI Taxonomy" id="637853"/>
    <lineage>
        <taxon>Eukaryota</taxon>
        <taxon>Metazoa</taxon>
        <taxon>Ecdysozoa</taxon>
        <taxon>Nematoda</taxon>
        <taxon>Chromadorea</taxon>
        <taxon>Rhabditida</taxon>
        <taxon>Spirurina</taxon>
        <taxon>Spiruromorpha</taxon>
        <taxon>Spiruroidea</taxon>
        <taxon>Gongylonematidae</taxon>
        <taxon>Gongylonema</taxon>
    </lineage>
</organism>
<proteinExistence type="predicted"/>
<sequence length="48" mass="5472">LPDRRTRWRISRSILVPSMYSAANTLCHATKCPRFQKLPLSSLAKPTC</sequence>
<evidence type="ECO:0000313" key="1">
    <source>
        <dbReference type="WBParaSite" id="GPUH_0001754301-mRNA-1"/>
    </source>
</evidence>
<dbReference type="WBParaSite" id="GPUH_0001754301-mRNA-1">
    <property type="protein sequence ID" value="GPUH_0001754301-mRNA-1"/>
    <property type="gene ID" value="GPUH_0001754301"/>
</dbReference>
<protein>
    <submittedName>
        <fullName evidence="1">Uncharacterized protein</fullName>
    </submittedName>
</protein>
<reference evidence="1" key="1">
    <citation type="submission" date="2016-06" db="UniProtKB">
        <authorList>
            <consortium name="WormBaseParasite"/>
        </authorList>
    </citation>
    <scope>IDENTIFICATION</scope>
</reference>
<accession>A0A183E980</accession>